<gene>
    <name evidence="2" type="ORF">AVEN_118007_1</name>
</gene>
<name>A0A4Y2C9W5_ARAVE</name>
<evidence type="ECO:0000313" key="2">
    <source>
        <dbReference type="EMBL" id="GBM00656.1"/>
    </source>
</evidence>
<organism evidence="2 3">
    <name type="scientific">Araneus ventricosus</name>
    <name type="common">Orbweaver spider</name>
    <name type="synonym">Epeira ventricosa</name>
    <dbReference type="NCBI Taxonomy" id="182803"/>
    <lineage>
        <taxon>Eukaryota</taxon>
        <taxon>Metazoa</taxon>
        <taxon>Ecdysozoa</taxon>
        <taxon>Arthropoda</taxon>
        <taxon>Chelicerata</taxon>
        <taxon>Arachnida</taxon>
        <taxon>Araneae</taxon>
        <taxon>Araneomorphae</taxon>
        <taxon>Entelegynae</taxon>
        <taxon>Araneoidea</taxon>
        <taxon>Araneidae</taxon>
        <taxon>Araneus</taxon>
    </lineage>
</organism>
<dbReference type="EMBL" id="BGPR01000159">
    <property type="protein sequence ID" value="GBM00656.1"/>
    <property type="molecule type" value="Genomic_DNA"/>
</dbReference>
<accession>A0A4Y2C9W5</accession>
<feature type="compositionally biased region" description="Basic and acidic residues" evidence="1">
    <location>
        <begin position="56"/>
        <end position="76"/>
    </location>
</feature>
<keyword evidence="3" id="KW-1185">Reference proteome</keyword>
<reference evidence="2 3" key="1">
    <citation type="journal article" date="2019" name="Sci. Rep.">
        <title>Orb-weaving spider Araneus ventricosus genome elucidates the spidroin gene catalogue.</title>
        <authorList>
            <person name="Kono N."/>
            <person name="Nakamura H."/>
            <person name="Ohtoshi R."/>
            <person name="Moran D.A.P."/>
            <person name="Shinohara A."/>
            <person name="Yoshida Y."/>
            <person name="Fujiwara M."/>
            <person name="Mori M."/>
            <person name="Tomita M."/>
            <person name="Arakawa K."/>
        </authorList>
    </citation>
    <scope>NUCLEOTIDE SEQUENCE [LARGE SCALE GENOMIC DNA]</scope>
</reference>
<protein>
    <submittedName>
        <fullName evidence="2">Uncharacterized protein</fullName>
    </submittedName>
</protein>
<proteinExistence type="predicted"/>
<dbReference type="AlphaFoldDB" id="A0A4Y2C9W5"/>
<evidence type="ECO:0000256" key="1">
    <source>
        <dbReference type="SAM" id="MobiDB-lite"/>
    </source>
</evidence>
<feature type="region of interest" description="Disordered" evidence="1">
    <location>
        <begin position="49"/>
        <end position="81"/>
    </location>
</feature>
<comment type="caution">
    <text evidence="2">The sequence shown here is derived from an EMBL/GenBank/DDBJ whole genome shotgun (WGS) entry which is preliminary data.</text>
</comment>
<sequence length="103" mass="11713">MEYSRINLGYNAMSANVLFVVQKPIGMRDELICRCYNHIVIYIFPHCAPLSQKTGSGRDRSRPKAKQEGKEGKKEASSASFSSSLIRCFVCMMQKKSDLWTSR</sequence>
<dbReference type="Proteomes" id="UP000499080">
    <property type="component" value="Unassembled WGS sequence"/>
</dbReference>
<evidence type="ECO:0000313" key="3">
    <source>
        <dbReference type="Proteomes" id="UP000499080"/>
    </source>
</evidence>